<dbReference type="OMA" id="RQGHCSE"/>
<dbReference type="Proteomes" id="UP000264800">
    <property type="component" value="Unplaced"/>
</dbReference>
<feature type="chain" id="PRO_5018721615" evidence="1">
    <location>
        <begin position="21"/>
        <end position="166"/>
    </location>
</feature>
<dbReference type="Gene3D" id="1.20.1250.10">
    <property type="match status" value="1"/>
</dbReference>
<dbReference type="KEGG" id="kmr:108229830"/>
<dbReference type="GO" id="GO:0005576">
    <property type="term" value="C:extracellular region"/>
    <property type="evidence" value="ECO:0007669"/>
    <property type="project" value="InterPro"/>
</dbReference>
<dbReference type="SUPFAM" id="SSF47266">
    <property type="entry name" value="4-helical cytokines"/>
    <property type="match status" value="1"/>
</dbReference>
<keyword evidence="1" id="KW-0732">Signal</keyword>
<evidence type="ECO:0000313" key="3">
    <source>
        <dbReference type="Proteomes" id="UP000264800"/>
    </source>
</evidence>
<dbReference type="GeneTree" id="ENSGT00530000066614"/>
<feature type="signal peptide" evidence="1">
    <location>
        <begin position="1"/>
        <end position="20"/>
    </location>
</feature>
<dbReference type="Ensembl" id="ENSKMAT00000018183.1">
    <property type="protein sequence ID" value="ENSKMAP00000017935.1"/>
    <property type="gene ID" value="ENSKMAG00000013370.1"/>
</dbReference>
<reference evidence="2" key="1">
    <citation type="submission" date="2025-08" db="UniProtKB">
        <authorList>
            <consortium name="Ensembl"/>
        </authorList>
    </citation>
    <scope>IDENTIFICATION</scope>
</reference>
<dbReference type="RefSeq" id="XP_017260997.1">
    <property type="nucleotide sequence ID" value="XM_017405508.3"/>
</dbReference>
<dbReference type="InterPro" id="IPR000065">
    <property type="entry name" value="Leptin"/>
</dbReference>
<protein>
    <submittedName>
        <fullName evidence="2">Leptin-like</fullName>
    </submittedName>
</protein>
<evidence type="ECO:0000256" key="1">
    <source>
        <dbReference type="SAM" id="SignalP"/>
    </source>
</evidence>
<evidence type="ECO:0000313" key="2">
    <source>
        <dbReference type="Ensembl" id="ENSKMAP00000017935.1"/>
    </source>
</evidence>
<name>A0A3Q3ANM6_KRYMA</name>
<sequence>MDYTLVLLISVFHVLSVGTGAPLEGGSVESEQIKQKVEKYANLLIARIVRLNLNYQNTSHETLEPSIKELEGPSSIVTVLKGYNDLISDSLEGVTQIKTELYILTNSTDEWSQQHCKQPTKSSEPELLKKLQKLKRFTHTVGTKALMRVKEYLSLLRRNLDLLDIC</sequence>
<organism evidence="2 3">
    <name type="scientific">Kryptolebias marmoratus</name>
    <name type="common">Mangrove killifish</name>
    <name type="synonym">Rivulus marmoratus</name>
    <dbReference type="NCBI Taxonomy" id="37003"/>
    <lineage>
        <taxon>Eukaryota</taxon>
        <taxon>Metazoa</taxon>
        <taxon>Chordata</taxon>
        <taxon>Craniata</taxon>
        <taxon>Vertebrata</taxon>
        <taxon>Euteleostomi</taxon>
        <taxon>Actinopterygii</taxon>
        <taxon>Neopterygii</taxon>
        <taxon>Teleostei</taxon>
        <taxon>Neoteleostei</taxon>
        <taxon>Acanthomorphata</taxon>
        <taxon>Ovalentaria</taxon>
        <taxon>Atherinomorphae</taxon>
        <taxon>Cyprinodontiformes</taxon>
        <taxon>Rivulidae</taxon>
        <taxon>Kryptolebias</taxon>
    </lineage>
</organism>
<dbReference type="Pfam" id="PF02024">
    <property type="entry name" value="Leptin"/>
    <property type="match status" value="1"/>
</dbReference>
<dbReference type="GeneID" id="108229830"/>
<proteinExistence type="predicted"/>
<dbReference type="OrthoDB" id="8444189at2759"/>
<accession>A0A3Q3ANM6</accession>
<dbReference type="InterPro" id="IPR009079">
    <property type="entry name" value="4_helix_cytokine-like_core"/>
</dbReference>
<dbReference type="STRING" id="37003.ENSKMAP00000017935"/>
<dbReference type="AlphaFoldDB" id="A0A3Q3ANM6"/>
<reference evidence="2" key="2">
    <citation type="submission" date="2025-09" db="UniProtKB">
        <authorList>
            <consortium name="Ensembl"/>
        </authorList>
    </citation>
    <scope>IDENTIFICATION</scope>
</reference>
<dbReference type="GO" id="GO:0005179">
    <property type="term" value="F:hormone activity"/>
    <property type="evidence" value="ECO:0007669"/>
    <property type="project" value="InterPro"/>
</dbReference>
<keyword evidence="3" id="KW-1185">Reference proteome</keyword>